<evidence type="ECO:0000313" key="2">
    <source>
        <dbReference type="Proteomes" id="UP001575652"/>
    </source>
</evidence>
<name>A0ABV4USS8_9MICC</name>
<organism evidence="1 2">
    <name type="scientific">Arthrobacter halodurans</name>
    <dbReference type="NCBI Taxonomy" id="516699"/>
    <lineage>
        <taxon>Bacteria</taxon>
        <taxon>Bacillati</taxon>
        <taxon>Actinomycetota</taxon>
        <taxon>Actinomycetes</taxon>
        <taxon>Micrococcales</taxon>
        <taxon>Micrococcaceae</taxon>
        <taxon>Arthrobacter</taxon>
    </lineage>
</organism>
<dbReference type="InterPro" id="IPR038555">
    <property type="entry name" value="Zincin_1_sf"/>
</dbReference>
<dbReference type="Pfam" id="PF06262">
    <property type="entry name" value="Zincin_1"/>
    <property type="match status" value="1"/>
</dbReference>
<evidence type="ECO:0000313" key="1">
    <source>
        <dbReference type="EMBL" id="MFB0835223.1"/>
    </source>
</evidence>
<protein>
    <submittedName>
        <fullName evidence="1">Metallopeptidase family protein</fullName>
    </submittedName>
</protein>
<accession>A0ABV4USS8</accession>
<dbReference type="CDD" id="cd12954">
    <property type="entry name" value="MMP_TTHA0227_like_1"/>
    <property type="match status" value="1"/>
</dbReference>
<reference evidence="1 2" key="1">
    <citation type="submission" date="2024-09" db="EMBL/GenBank/DDBJ databases">
        <authorList>
            <person name="Salinas-Garcia M.A."/>
            <person name="Prieme A."/>
        </authorList>
    </citation>
    <scope>NUCLEOTIDE SEQUENCE [LARGE SCALE GENOMIC DNA]</scope>
    <source>
        <strain evidence="1 2">DSM 21081</strain>
    </source>
</reference>
<dbReference type="Gene3D" id="3.30.2010.20">
    <property type="match status" value="1"/>
</dbReference>
<proteinExistence type="predicted"/>
<dbReference type="RefSeq" id="WP_373972401.1">
    <property type="nucleotide sequence ID" value="NZ_JBHDLJ010000009.1"/>
</dbReference>
<keyword evidence="2" id="KW-1185">Reference proteome</keyword>
<dbReference type="EMBL" id="JBHDLJ010000009">
    <property type="protein sequence ID" value="MFB0835223.1"/>
    <property type="molecule type" value="Genomic_DNA"/>
</dbReference>
<dbReference type="SUPFAM" id="SSF55486">
    <property type="entry name" value="Metalloproteases ('zincins'), catalytic domain"/>
    <property type="match status" value="1"/>
</dbReference>
<dbReference type="Proteomes" id="UP001575652">
    <property type="component" value="Unassembled WGS sequence"/>
</dbReference>
<comment type="caution">
    <text evidence="1">The sequence shown here is derived from an EMBL/GenBank/DDBJ whole genome shotgun (WGS) entry which is preliminary data.</text>
</comment>
<gene>
    <name evidence="1" type="ORF">ACETWP_11550</name>
</gene>
<dbReference type="InterPro" id="IPR010428">
    <property type="entry name" value="Zincin_1"/>
</dbReference>
<sequence length="170" mass="18750">MPTGFTIGFGDAEPQRTTDAPWARSFARRRRNRHGRGLRGPLLLPQLPGSRTRLERFEDLVAEAAERLEELWGARVSAIAFSVALVPGRKSLQRAEAAGRGVPLGTTVTASPRRAASVTVYRRPVEELSDSPVDLPDIVHDVVVELVAELLAMAPEDVDPGYGRWPRRHK</sequence>